<dbReference type="PANTHER" id="PTHR34135:SF2">
    <property type="entry name" value="LYSOZYME"/>
    <property type="match status" value="1"/>
</dbReference>
<dbReference type="InterPro" id="IPR002053">
    <property type="entry name" value="Glyco_hydro_25"/>
</dbReference>
<dbReference type="EMBL" id="VLNR01000043">
    <property type="protein sequence ID" value="TSE06650.1"/>
    <property type="molecule type" value="Genomic_DNA"/>
</dbReference>
<keyword evidence="2 4" id="KW-0378">Hydrolase</keyword>
<dbReference type="GO" id="GO:0016998">
    <property type="term" value="P:cell wall macromolecule catabolic process"/>
    <property type="evidence" value="ECO:0007669"/>
    <property type="project" value="InterPro"/>
</dbReference>
<dbReference type="SMART" id="SM00641">
    <property type="entry name" value="Glyco_25"/>
    <property type="match status" value="1"/>
</dbReference>
<dbReference type="RefSeq" id="WP_143917523.1">
    <property type="nucleotide sequence ID" value="NZ_CANMIK010000001.1"/>
</dbReference>
<dbReference type="InterPro" id="IPR018077">
    <property type="entry name" value="Glyco_hydro_fam25_subgr"/>
</dbReference>
<evidence type="ECO:0000313" key="4">
    <source>
        <dbReference type="EMBL" id="TSE06650.1"/>
    </source>
</evidence>
<reference evidence="4 5" key="1">
    <citation type="submission" date="2019-07" db="EMBL/GenBank/DDBJ databases">
        <title>The draft genome sequence of Aquimarina algiphila M91.</title>
        <authorList>
            <person name="Meng X."/>
        </authorList>
    </citation>
    <scope>NUCLEOTIDE SEQUENCE [LARGE SCALE GENOMIC DNA]</scope>
    <source>
        <strain evidence="4 5">M91</strain>
    </source>
</reference>
<dbReference type="Gene3D" id="3.20.20.80">
    <property type="entry name" value="Glycosidases"/>
    <property type="match status" value="1"/>
</dbReference>
<dbReference type="AlphaFoldDB" id="A0A554VGX7"/>
<accession>A0A554VGX7</accession>
<comment type="caution">
    <text evidence="4">The sequence shown here is derived from an EMBL/GenBank/DDBJ whole genome shotgun (WGS) entry which is preliminary data.</text>
</comment>
<keyword evidence="5" id="KW-1185">Reference proteome</keyword>
<name>A0A554VGX7_9FLAO</name>
<organism evidence="4 5">
    <name type="scientific">Aquimarina algiphila</name>
    <dbReference type="NCBI Taxonomy" id="2047982"/>
    <lineage>
        <taxon>Bacteria</taxon>
        <taxon>Pseudomonadati</taxon>
        <taxon>Bacteroidota</taxon>
        <taxon>Flavobacteriia</taxon>
        <taxon>Flavobacteriales</taxon>
        <taxon>Flavobacteriaceae</taxon>
        <taxon>Aquimarina</taxon>
    </lineage>
</organism>
<dbReference type="PANTHER" id="PTHR34135">
    <property type="entry name" value="LYSOZYME"/>
    <property type="match status" value="1"/>
</dbReference>
<dbReference type="GO" id="GO:0016052">
    <property type="term" value="P:carbohydrate catabolic process"/>
    <property type="evidence" value="ECO:0007669"/>
    <property type="project" value="TreeGrafter"/>
</dbReference>
<evidence type="ECO:0000313" key="5">
    <source>
        <dbReference type="Proteomes" id="UP000318833"/>
    </source>
</evidence>
<dbReference type="GO" id="GO:0003796">
    <property type="term" value="F:lysozyme activity"/>
    <property type="evidence" value="ECO:0007669"/>
    <property type="project" value="InterPro"/>
</dbReference>
<dbReference type="PROSITE" id="PS51904">
    <property type="entry name" value="GLYCOSYL_HYDROL_F25_2"/>
    <property type="match status" value="1"/>
</dbReference>
<keyword evidence="3" id="KW-0326">Glycosidase</keyword>
<dbReference type="Pfam" id="PF01183">
    <property type="entry name" value="Glyco_hydro_25"/>
    <property type="match status" value="1"/>
</dbReference>
<dbReference type="InterPro" id="IPR017853">
    <property type="entry name" value="GH"/>
</dbReference>
<gene>
    <name evidence="4" type="ORF">FOF46_18765</name>
</gene>
<evidence type="ECO:0000256" key="1">
    <source>
        <dbReference type="ARBA" id="ARBA00010646"/>
    </source>
</evidence>
<comment type="similarity">
    <text evidence="1">Belongs to the glycosyl hydrolase 25 family.</text>
</comment>
<evidence type="ECO:0000256" key="3">
    <source>
        <dbReference type="ARBA" id="ARBA00023295"/>
    </source>
</evidence>
<protein>
    <submittedName>
        <fullName evidence="4">Glycoside hydrolase family 25 protein</fullName>
    </submittedName>
</protein>
<dbReference type="SUPFAM" id="SSF51445">
    <property type="entry name" value="(Trans)glycosidases"/>
    <property type="match status" value="1"/>
</dbReference>
<dbReference type="Proteomes" id="UP000318833">
    <property type="component" value="Unassembled WGS sequence"/>
</dbReference>
<sequence>MKTLSIINSILILFFFSYTTTNKNTPCNSENERLEKDPSILGMDISHFQNDIDWDDIKEDGVNFVYIKASEGAHFKDPKFKKNHAAAINNCIYRGAYHFYETGTNPEQQAQNFIAAVDKLVSGDLPPVLDLEQGGIKTLVTKETYQKNTLKWLTIVEEKLGVIPIIYCDPSFGDAYLNHPDFAKYKLWVAEYTKKSPKVPETWKNKGWTFWQRTDSEKIEGIKGSVDYDIFQGKADEFRKLLKK</sequence>
<proteinExistence type="inferred from homology"/>
<dbReference type="OrthoDB" id="9798192at2"/>
<evidence type="ECO:0000256" key="2">
    <source>
        <dbReference type="ARBA" id="ARBA00022801"/>
    </source>
</evidence>
<dbReference type="GO" id="GO:0009253">
    <property type="term" value="P:peptidoglycan catabolic process"/>
    <property type="evidence" value="ECO:0007669"/>
    <property type="project" value="InterPro"/>
</dbReference>